<dbReference type="InterPro" id="IPR017900">
    <property type="entry name" value="4Fe4S_Fe_S_CS"/>
</dbReference>
<dbReference type="KEGG" id="mol:YLM1_0219"/>
<keyword evidence="1" id="KW-0813">Transport</keyword>
<dbReference type="Gene3D" id="3.30.70.20">
    <property type="match status" value="3"/>
</dbReference>
<feature type="domain" description="4Fe-4S ferredoxin-type" evidence="7">
    <location>
        <begin position="60"/>
        <end position="89"/>
    </location>
</feature>
<dbReference type="SUPFAM" id="SSF54862">
    <property type="entry name" value="4Fe-4S ferredoxins"/>
    <property type="match status" value="1"/>
</dbReference>
<gene>
    <name evidence="9" type="ORF">SAMN02910297_00989</name>
    <name evidence="8" type="ORF">YLM1_0219</name>
</gene>
<name>A0A126QYN6_METOL</name>
<reference evidence="9" key="4">
    <citation type="submission" date="2016-10" db="EMBL/GenBank/DDBJ databases">
        <authorList>
            <person name="de Groot N.N."/>
        </authorList>
    </citation>
    <scope>NUCLEOTIDE SEQUENCE [LARGE SCALE GENOMIC DNA]</scope>
    <source>
        <strain evidence="9">DSM 16632</strain>
    </source>
</reference>
<dbReference type="GO" id="GO:0046872">
    <property type="term" value="F:metal ion binding"/>
    <property type="evidence" value="ECO:0007669"/>
    <property type="project" value="UniProtKB-KW"/>
</dbReference>
<dbReference type="EMBL" id="CP014265">
    <property type="protein sequence ID" value="AMK14779.1"/>
    <property type="molecule type" value="Genomic_DNA"/>
</dbReference>
<reference evidence="11" key="3">
    <citation type="submission" date="2016-10" db="EMBL/GenBank/DDBJ databases">
        <authorList>
            <person name="Varghese N."/>
        </authorList>
    </citation>
    <scope>NUCLEOTIDE SEQUENCE [LARGE SCALE GENOMIC DNA]</scope>
    <source>
        <strain evidence="11">DSM 16632</strain>
    </source>
</reference>
<dbReference type="PROSITE" id="PS00198">
    <property type="entry name" value="4FE4S_FER_1"/>
    <property type="match status" value="2"/>
</dbReference>
<evidence type="ECO:0000256" key="2">
    <source>
        <dbReference type="ARBA" id="ARBA00022485"/>
    </source>
</evidence>
<dbReference type="AlphaFoldDB" id="A0A126QYN6"/>
<keyword evidence="6" id="KW-0411">Iron-sulfur</keyword>
<keyword evidence="4" id="KW-0249">Electron transport</keyword>
<reference evidence="10" key="2">
    <citation type="submission" date="2016-02" db="EMBL/GenBank/DDBJ databases">
        <title>The draft genome sequence of the rumen methanogen Methanobrevibacter olleyae YLM1.</title>
        <authorList>
            <consortium name="New Zealand Agricultural Greenhouse Gas Research Centre/Pastoral Greenhouse Gas Research Consortium"/>
            <person name="Kelly W.J."/>
            <person name="Li D."/>
            <person name="Lambie S.C."/>
            <person name="Attwood G.T."/>
            <person name="Altermann E."/>
            <person name="Leahy S.C."/>
        </authorList>
    </citation>
    <scope>NUCLEOTIDE SEQUENCE [LARGE SCALE GENOMIC DNA]</scope>
    <source>
        <strain evidence="10">YLM1</strain>
    </source>
</reference>
<dbReference type="GO" id="GO:0016491">
    <property type="term" value="F:oxidoreductase activity"/>
    <property type="evidence" value="ECO:0007669"/>
    <property type="project" value="UniProtKB-ARBA"/>
</dbReference>
<organism evidence="8 10">
    <name type="scientific">Methanobrevibacter olleyae</name>
    <dbReference type="NCBI Taxonomy" id="294671"/>
    <lineage>
        <taxon>Archaea</taxon>
        <taxon>Methanobacteriati</taxon>
        <taxon>Methanobacteriota</taxon>
        <taxon>Methanomada group</taxon>
        <taxon>Methanobacteria</taxon>
        <taxon>Methanobacteriales</taxon>
        <taxon>Methanobacteriaceae</taxon>
        <taxon>Methanobrevibacter</taxon>
    </lineage>
</organism>
<reference evidence="8 10" key="1">
    <citation type="journal article" date="2016" name="Genome Announc.">
        <title>Draft Genome Sequence of the Rumen Methanogen Methanobrevibacter olleyae YLM1.</title>
        <authorList>
            <person name="Kelly W.J."/>
            <person name="Li D."/>
            <person name="Lambie S.C."/>
            <person name="Cox F."/>
            <person name="Attwood G.T."/>
            <person name="Altermann E."/>
            <person name="Leahy S.C."/>
        </authorList>
    </citation>
    <scope>NUCLEOTIDE SEQUENCE [LARGE SCALE GENOMIC DNA]</scope>
    <source>
        <strain evidence="8 10">YLM1</strain>
    </source>
</reference>
<evidence type="ECO:0000313" key="8">
    <source>
        <dbReference type="EMBL" id="AMK14779.1"/>
    </source>
</evidence>
<evidence type="ECO:0000259" key="7">
    <source>
        <dbReference type="PROSITE" id="PS51379"/>
    </source>
</evidence>
<evidence type="ECO:0000256" key="6">
    <source>
        <dbReference type="ARBA" id="ARBA00023014"/>
    </source>
</evidence>
<evidence type="ECO:0000256" key="3">
    <source>
        <dbReference type="ARBA" id="ARBA00022723"/>
    </source>
</evidence>
<dbReference type="Proteomes" id="UP000066376">
    <property type="component" value="Chromosome"/>
</dbReference>
<dbReference type="RefSeq" id="WP_067145478.1">
    <property type="nucleotide sequence ID" value="NZ_CP014265.1"/>
</dbReference>
<dbReference type="InterPro" id="IPR017896">
    <property type="entry name" value="4Fe4S_Fe-S-bd"/>
</dbReference>
<dbReference type="STRING" id="294671.YLM1_0219"/>
<keyword evidence="5" id="KW-0408">Iron</keyword>
<dbReference type="GO" id="GO:0051539">
    <property type="term" value="F:4 iron, 4 sulfur cluster binding"/>
    <property type="evidence" value="ECO:0007669"/>
    <property type="project" value="UniProtKB-KW"/>
</dbReference>
<keyword evidence="2" id="KW-0004">4Fe-4S</keyword>
<dbReference type="Proteomes" id="UP000183442">
    <property type="component" value="Unassembled WGS sequence"/>
</dbReference>
<accession>A0A126QYN6</accession>
<keyword evidence="3" id="KW-0479">Metal-binding</keyword>
<dbReference type="PATRIC" id="fig|294671.3.peg.219"/>
<evidence type="ECO:0000256" key="1">
    <source>
        <dbReference type="ARBA" id="ARBA00022448"/>
    </source>
</evidence>
<keyword evidence="10" id="KW-1185">Reference proteome</keyword>
<dbReference type="PANTHER" id="PTHR42859">
    <property type="entry name" value="OXIDOREDUCTASE"/>
    <property type="match status" value="1"/>
</dbReference>
<evidence type="ECO:0000313" key="11">
    <source>
        <dbReference type="Proteomes" id="UP000183442"/>
    </source>
</evidence>
<dbReference type="PROSITE" id="PS51379">
    <property type="entry name" value="4FE4S_FER_2"/>
    <property type="match status" value="2"/>
</dbReference>
<keyword evidence="8" id="KW-0670">Pyruvate</keyword>
<evidence type="ECO:0000313" key="10">
    <source>
        <dbReference type="Proteomes" id="UP000066376"/>
    </source>
</evidence>
<dbReference type="EMBL" id="FOTL01000013">
    <property type="protein sequence ID" value="SFL47603.1"/>
    <property type="molecule type" value="Genomic_DNA"/>
</dbReference>
<protein>
    <submittedName>
        <fullName evidence="9">Fe-S-cluster-containing hydrogenase component 2</fullName>
    </submittedName>
    <submittedName>
        <fullName evidence="8">Pyruvate ferredoxin oxidoreductase-associated PorF</fullName>
    </submittedName>
</protein>
<feature type="domain" description="4Fe-4S ferredoxin-type" evidence="7">
    <location>
        <begin position="2"/>
        <end position="31"/>
    </location>
</feature>
<dbReference type="GeneID" id="28488515"/>
<dbReference type="Pfam" id="PF00037">
    <property type="entry name" value="Fer4"/>
    <property type="match status" value="2"/>
</dbReference>
<dbReference type="OrthoDB" id="2837at2157"/>
<evidence type="ECO:0000256" key="5">
    <source>
        <dbReference type="ARBA" id="ARBA00023004"/>
    </source>
</evidence>
<evidence type="ECO:0000256" key="4">
    <source>
        <dbReference type="ARBA" id="ARBA00022982"/>
    </source>
</evidence>
<evidence type="ECO:0000313" key="9">
    <source>
        <dbReference type="EMBL" id="SFL47603.1"/>
    </source>
</evidence>
<dbReference type="InterPro" id="IPR050294">
    <property type="entry name" value="RnfB_subfamily"/>
</dbReference>
<sequence>MDELKVTPELCVDCGLCERNCPNNAIRVHDGVPLFCMHCSPEKAPCLAVCPKGAIVALGGAITIKQEKCIGCGLCHSVCPIGAITINEIGQATKCDLCENYDTQKCVEACPTHALTNDAEKIIHDKQEKMSEGFKKIQALLK</sequence>
<proteinExistence type="predicted"/>
<dbReference type="PANTHER" id="PTHR42859:SF10">
    <property type="entry name" value="DIMETHYLSULFOXIDE REDUCTASE CHAIN B"/>
    <property type="match status" value="1"/>
</dbReference>